<comment type="caution">
    <text evidence="4">The sequence shown here is derived from an EMBL/GenBank/DDBJ whole genome shotgun (WGS) entry which is preliminary data.</text>
</comment>
<evidence type="ECO:0000313" key="4">
    <source>
        <dbReference type="EMBL" id="GFE08625.1"/>
    </source>
</evidence>
<name>A0A640SG83_9ACTN</name>
<dbReference type="PANTHER" id="PTHR43046">
    <property type="entry name" value="GDP-MANNOSE MANNOSYL HYDROLASE"/>
    <property type="match status" value="1"/>
</dbReference>
<dbReference type="InterPro" id="IPR015797">
    <property type="entry name" value="NUDIX_hydrolase-like_dom_sf"/>
</dbReference>
<proteinExistence type="predicted"/>
<evidence type="ECO:0000256" key="2">
    <source>
        <dbReference type="ARBA" id="ARBA00022801"/>
    </source>
</evidence>
<evidence type="ECO:0000256" key="1">
    <source>
        <dbReference type="ARBA" id="ARBA00001946"/>
    </source>
</evidence>
<dbReference type="Gene3D" id="3.90.79.10">
    <property type="entry name" value="Nucleoside Triphosphate Pyrophosphohydrolase"/>
    <property type="match status" value="2"/>
</dbReference>
<keyword evidence="2" id="KW-0378">Hydrolase</keyword>
<dbReference type="SUPFAM" id="SSF55811">
    <property type="entry name" value="Nudix"/>
    <property type="match status" value="2"/>
</dbReference>
<organism evidence="4 5">
    <name type="scientific">Streptomyces caniferus</name>
    <dbReference type="NCBI Taxonomy" id="285557"/>
    <lineage>
        <taxon>Bacteria</taxon>
        <taxon>Bacillati</taxon>
        <taxon>Actinomycetota</taxon>
        <taxon>Actinomycetes</taxon>
        <taxon>Kitasatosporales</taxon>
        <taxon>Streptomycetaceae</taxon>
        <taxon>Streptomyces</taxon>
    </lineage>
</organism>
<protein>
    <recommendedName>
        <fullName evidence="6">Nudix hydrolase domain-containing protein</fullName>
    </recommendedName>
</protein>
<accession>A0A640SG83</accession>
<dbReference type="PANTHER" id="PTHR43046:SF2">
    <property type="entry name" value="8-OXO-DGTP DIPHOSPHATASE-RELATED"/>
    <property type="match status" value="1"/>
</dbReference>
<dbReference type="GO" id="GO:0016787">
    <property type="term" value="F:hydrolase activity"/>
    <property type="evidence" value="ECO:0007669"/>
    <property type="project" value="UniProtKB-KW"/>
</dbReference>
<evidence type="ECO:0008006" key="6">
    <source>
        <dbReference type="Google" id="ProtNLM"/>
    </source>
</evidence>
<evidence type="ECO:0000256" key="3">
    <source>
        <dbReference type="SAM" id="MobiDB-lite"/>
    </source>
</evidence>
<feature type="region of interest" description="Disordered" evidence="3">
    <location>
        <begin position="135"/>
        <end position="163"/>
    </location>
</feature>
<gene>
    <name evidence="4" type="ORF">Scani_48930</name>
</gene>
<dbReference type="EMBL" id="BLIN01000005">
    <property type="protein sequence ID" value="GFE08625.1"/>
    <property type="molecule type" value="Genomic_DNA"/>
</dbReference>
<dbReference type="Proteomes" id="UP000435837">
    <property type="component" value="Unassembled WGS sequence"/>
</dbReference>
<reference evidence="4 5" key="1">
    <citation type="submission" date="2019-12" db="EMBL/GenBank/DDBJ databases">
        <title>Whole genome shotgun sequence of Streptomyces caniferus NBRC 15389.</title>
        <authorList>
            <person name="Ichikawa N."/>
            <person name="Kimura A."/>
            <person name="Kitahashi Y."/>
            <person name="Komaki H."/>
            <person name="Tamura T."/>
        </authorList>
    </citation>
    <scope>NUCLEOTIDE SEQUENCE [LARGE SCALE GENOMIC DNA]</scope>
    <source>
        <strain evidence="4 5">NBRC 15389</strain>
    </source>
</reference>
<sequence>MVSVAALVVAAPDFLIVTDPNRRGYIELPGSLTHRHETPEAAAERVVRDLLGLTLPAGQLVGIDRVEHPNRSVITHIFAAGPLTRRQTRTLRLHNTGDTVRLLSTANALPLLPPRSRGRAAAGLKALAADTVAHLGTGATPPNSRSARPARSKGAPAAPANRQPAVLVASSAVITDRQDRLLIVRDNATEAWRLPGGAADTAVGETPRKTAERYALQGLGQSIALDQLLGIDWCRFPSRPAQVHYFYGAETPGCLRIDSVLCPQCGPSVRKFIPPAAASTFLSPQDTRRVHACLTARAAQTGAVELSDGYSGSHLFLPWVGAGRSRTKSIQQA</sequence>
<dbReference type="AlphaFoldDB" id="A0A640SG83"/>
<evidence type="ECO:0000313" key="5">
    <source>
        <dbReference type="Proteomes" id="UP000435837"/>
    </source>
</evidence>
<comment type="cofactor">
    <cofactor evidence="1">
        <name>Mg(2+)</name>
        <dbReference type="ChEBI" id="CHEBI:18420"/>
    </cofactor>
</comment>